<dbReference type="Proteomes" id="UP000024443">
    <property type="component" value="Segment"/>
</dbReference>
<evidence type="ECO:0000313" key="2">
    <source>
        <dbReference type="Proteomes" id="UP000024443"/>
    </source>
</evidence>
<dbReference type="RefSeq" id="YP_009032502.1">
    <property type="nucleotide sequence ID" value="NC_024148.1"/>
</dbReference>
<keyword evidence="2" id="KW-1185">Reference proteome</keyword>
<dbReference type="EMBL" id="KJ510415">
    <property type="protein sequence ID" value="AHY27080.1"/>
    <property type="molecule type" value="Genomic_DNA"/>
</dbReference>
<dbReference type="KEGG" id="vg:19488206"/>
<sequence>MAIATATDVENRWVRELSEEETTLVNTRLEDAERMIKRRIKDLDAKIANGDIDPEDVKQVEADMVLRLLRNPEGFTQETDGNYTYMLHQQLASGKLEVTDDEWETLGIRRRGMFVLYPQIVRPT</sequence>
<dbReference type="GeneID" id="19488206"/>
<dbReference type="Pfam" id="PF09355">
    <property type="entry name" value="Phage_Gp19"/>
    <property type="match status" value="1"/>
</dbReference>
<accession>A0A023W5Y1</accession>
<organism evidence="1 2">
    <name type="scientific">Mycobacterium phage Phantastic</name>
    <dbReference type="NCBI Taxonomy" id="1486426"/>
    <lineage>
        <taxon>Viruses</taxon>
        <taxon>Duplodnaviria</taxon>
        <taxon>Heunggongvirae</taxon>
        <taxon>Uroviricota</taxon>
        <taxon>Caudoviricetes</taxon>
        <taxon>Veracruzvirus</taxon>
        <taxon>Veracruzvirus phantastic</taxon>
    </lineage>
</organism>
<evidence type="ECO:0000313" key="1">
    <source>
        <dbReference type="EMBL" id="AHY27080.1"/>
    </source>
</evidence>
<gene>
    <name evidence="1" type="primary">17</name>
    <name evidence="1" type="ORF">PBI_PHANTASTIC_17</name>
</gene>
<reference evidence="1 2" key="1">
    <citation type="submission" date="2014-02" db="EMBL/GenBank/DDBJ databases">
        <authorList>
            <person name="Meadows H.N."/>
            <person name="Fisher J.N.B."/>
            <person name="Gardner A.V."/>
            <person name="Merrill B.D."/>
            <person name="Hartmann K.A."/>
            <person name="Bailey M.E."/>
            <person name="Beckstead A.P."/>
            <person name="Deus L.M."/>
            <person name="Earl A.S."/>
            <person name="Easter R.A."/>
            <person name="Gibby P.D."/>
            <person name="Graves K.A."/>
            <person name="Ayer P.A."/>
            <person name="Heiner M.E."/>
            <person name="Herring J.A."/>
            <person name="Jaen A.D."/>
            <person name="Liu J.E."/>
            <person name="Manci A.M."/>
            <person name="Nielsen D.A."/>
            <person name="Paz H.C."/>
            <person name="Sabin N.R."/>
            <person name="Solomon M.B."/>
            <person name="Sutter R.A."/>
            <person name="Wake B.N."/>
            <person name="Willyerd H.J."/>
            <person name="Zimmerman L.J."/>
            <person name="Breakwell D.P."/>
            <person name="Burnett S.H."/>
            <person name="Grose J.H."/>
            <person name="Bradley K.W."/>
            <person name="Clarke D.Q."/>
            <person name="Lewis M.F."/>
            <person name="Barker L.P."/>
            <person name="Bailey C."/>
            <person name="Asai D.J."/>
            <person name="Garber M.L."/>
            <person name="Bowman C.A."/>
            <person name="Russell D.A."/>
            <person name="Pope W.H."/>
            <person name="Jacobs-Sera D."/>
            <person name="Hendrix R.W."/>
            <person name="Hatfull G.F."/>
        </authorList>
    </citation>
    <scope>NUCLEOTIDE SEQUENCE [LARGE SCALE GENOMIC DNA]</scope>
</reference>
<dbReference type="OrthoDB" id="14615at10239"/>
<name>A0A023W5Y1_9CAUD</name>
<protein>
    <submittedName>
        <fullName evidence="1">Head-to-tail adaptor</fullName>
    </submittedName>
</protein>
<dbReference type="InterPro" id="IPR018963">
    <property type="entry name" value="Mycophage_D29_Gp19"/>
</dbReference>
<proteinExistence type="predicted"/>